<reference evidence="1" key="1">
    <citation type="submission" date="2014-09" db="EMBL/GenBank/DDBJ databases">
        <authorList>
            <person name="Magalhaes I.L.F."/>
            <person name="Oliveira U."/>
            <person name="Santos F.R."/>
            <person name="Vidigal T.H.D.A."/>
            <person name="Brescovit A.D."/>
            <person name="Santos A.J."/>
        </authorList>
    </citation>
    <scope>NUCLEOTIDE SEQUENCE</scope>
    <source>
        <tissue evidence="1">Shoot tissue taken approximately 20 cm above the soil surface</tissue>
    </source>
</reference>
<proteinExistence type="predicted"/>
<sequence>MRSELKENFLWLAWHADCRGPTYNYQIKAS</sequence>
<protein>
    <submittedName>
        <fullName evidence="1">Uncharacterized protein</fullName>
    </submittedName>
</protein>
<organism evidence="1">
    <name type="scientific">Arundo donax</name>
    <name type="common">Giant reed</name>
    <name type="synonym">Donax arundinaceus</name>
    <dbReference type="NCBI Taxonomy" id="35708"/>
    <lineage>
        <taxon>Eukaryota</taxon>
        <taxon>Viridiplantae</taxon>
        <taxon>Streptophyta</taxon>
        <taxon>Embryophyta</taxon>
        <taxon>Tracheophyta</taxon>
        <taxon>Spermatophyta</taxon>
        <taxon>Magnoliopsida</taxon>
        <taxon>Liliopsida</taxon>
        <taxon>Poales</taxon>
        <taxon>Poaceae</taxon>
        <taxon>PACMAD clade</taxon>
        <taxon>Arundinoideae</taxon>
        <taxon>Arundineae</taxon>
        <taxon>Arundo</taxon>
    </lineage>
</organism>
<evidence type="ECO:0000313" key="1">
    <source>
        <dbReference type="EMBL" id="JAE12663.1"/>
    </source>
</evidence>
<reference evidence="1" key="2">
    <citation type="journal article" date="2015" name="Data Brief">
        <title>Shoot transcriptome of the giant reed, Arundo donax.</title>
        <authorList>
            <person name="Barrero R.A."/>
            <person name="Guerrero F.D."/>
            <person name="Moolhuijzen P."/>
            <person name="Goolsby J.A."/>
            <person name="Tidwell J."/>
            <person name="Bellgard S.E."/>
            <person name="Bellgard M.I."/>
        </authorList>
    </citation>
    <scope>NUCLEOTIDE SEQUENCE</scope>
    <source>
        <tissue evidence="1">Shoot tissue taken approximately 20 cm above the soil surface</tissue>
    </source>
</reference>
<accession>A0A0A9FWD4</accession>
<name>A0A0A9FWD4_ARUDO</name>
<dbReference type="AlphaFoldDB" id="A0A0A9FWD4"/>
<dbReference type="EMBL" id="GBRH01185233">
    <property type="protein sequence ID" value="JAE12663.1"/>
    <property type="molecule type" value="Transcribed_RNA"/>
</dbReference>